<evidence type="ECO:0000256" key="1">
    <source>
        <dbReference type="ARBA" id="ARBA00022603"/>
    </source>
</evidence>
<dbReference type="PIRSF" id="PIRSF005739">
    <property type="entry name" value="O-mtase"/>
    <property type="match status" value="1"/>
</dbReference>
<dbReference type="InterPro" id="IPR036390">
    <property type="entry name" value="WH_DNA-bd_sf"/>
</dbReference>
<dbReference type="OMA" id="GMACTAK"/>
<evidence type="ECO:0000256" key="3">
    <source>
        <dbReference type="ARBA" id="ARBA00022691"/>
    </source>
</evidence>
<dbReference type="RefSeq" id="XP_004334648.1">
    <property type="nucleotide sequence ID" value="XM_004334600.1"/>
</dbReference>
<dbReference type="PANTHER" id="PTHR43712">
    <property type="entry name" value="PUTATIVE (AFU_ORTHOLOGUE AFUA_4G14580)-RELATED"/>
    <property type="match status" value="1"/>
</dbReference>
<dbReference type="Pfam" id="PF08100">
    <property type="entry name" value="Dimerisation"/>
    <property type="match status" value="1"/>
</dbReference>
<dbReference type="Proteomes" id="UP000011083">
    <property type="component" value="Unassembled WGS sequence"/>
</dbReference>
<dbReference type="Gene3D" id="3.40.50.150">
    <property type="entry name" value="Vaccinia Virus protein VP39"/>
    <property type="match status" value="1"/>
</dbReference>
<dbReference type="GO" id="GO:0008171">
    <property type="term" value="F:O-methyltransferase activity"/>
    <property type="evidence" value="ECO:0007669"/>
    <property type="project" value="InterPro"/>
</dbReference>
<dbReference type="OrthoDB" id="1535081at2759"/>
<feature type="domain" description="O-methyltransferase C-terminal" evidence="5">
    <location>
        <begin position="126"/>
        <end position="322"/>
    </location>
</feature>
<dbReference type="EMBL" id="KB008103">
    <property type="protein sequence ID" value="ELR12635.1"/>
    <property type="molecule type" value="Genomic_DNA"/>
</dbReference>
<keyword evidence="3" id="KW-0949">S-adenosyl-L-methionine</keyword>
<dbReference type="InterPro" id="IPR036388">
    <property type="entry name" value="WH-like_DNA-bd_sf"/>
</dbReference>
<evidence type="ECO:0000313" key="7">
    <source>
        <dbReference type="EMBL" id="ELR12635.1"/>
    </source>
</evidence>
<dbReference type="KEGG" id="acan:ACA1_091450"/>
<dbReference type="PROSITE" id="PS51683">
    <property type="entry name" value="SAM_OMT_II"/>
    <property type="match status" value="1"/>
</dbReference>
<dbReference type="SUPFAM" id="SSF46785">
    <property type="entry name" value="Winged helix' DNA-binding domain"/>
    <property type="match status" value="1"/>
</dbReference>
<evidence type="ECO:0000256" key="2">
    <source>
        <dbReference type="ARBA" id="ARBA00022679"/>
    </source>
</evidence>
<keyword evidence="1 7" id="KW-0489">Methyltransferase</keyword>
<feature type="active site" description="Proton acceptor" evidence="4">
    <location>
        <position position="252"/>
    </location>
</feature>
<dbReference type="GO" id="GO:0032259">
    <property type="term" value="P:methylation"/>
    <property type="evidence" value="ECO:0007669"/>
    <property type="project" value="UniProtKB-KW"/>
</dbReference>
<sequence>MQLVSGFSASRVLYTFTKLGVVDIIASADHSLSAEEIAQKVGPDYQPQPFFRMLRFAASLGLLEMYDGPLDNVEYHKTCKFDLNETSQLLREGTPMRNMVLYRGSDALYALWGGFGGSLKDGKSASAATLGVENFWDYLQQDEEANTCFNLAMSAHTSRQTSQVLSNYDFTKVASVADIGGGLGSQLFSILKAFPHITKGHLFEIPSVIEKVVVPDDLKDRVELHAGSFLAAEAETNIPTGVDLYLLKSIIHDWADDEATRRSMGHQSKMLVIECVVPPGNEPSLSKALDLRHGLGTDMMVVLGAKERTEEEHRQLLQSAGLELTQVLAPQQQLNLIEARPAVAAAQTNA</sequence>
<evidence type="ECO:0000259" key="6">
    <source>
        <dbReference type="Pfam" id="PF08100"/>
    </source>
</evidence>
<dbReference type="PANTHER" id="PTHR43712:SF2">
    <property type="entry name" value="O-METHYLTRANSFERASE CICE"/>
    <property type="match status" value="1"/>
</dbReference>
<reference evidence="7 8" key="1">
    <citation type="journal article" date="2013" name="Genome Biol.">
        <title>Genome of Acanthamoeba castellanii highlights extensive lateral gene transfer and early evolution of tyrosine kinase signaling.</title>
        <authorList>
            <person name="Clarke M."/>
            <person name="Lohan A.J."/>
            <person name="Liu B."/>
            <person name="Lagkouvardos I."/>
            <person name="Roy S."/>
            <person name="Zafar N."/>
            <person name="Bertelli C."/>
            <person name="Schilde C."/>
            <person name="Kianianmomeni A."/>
            <person name="Burglin T.R."/>
            <person name="Frech C."/>
            <person name="Turcotte B."/>
            <person name="Kopec K.O."/>
            <person name="Synnott J.M."/>
            <person name="Choo C."/>
            <person name="Paponov I."/>
            <person name="Finkler A."/>
            <person name="Soon Heng Tan C."/>
            <person name="Hutchins A.P."/>
            <person name="Weinmeier T."/>
            <person name="Rattei T."/>
            <person name="Chu J.S."/>
            <person name="Gimenez G."/>
            <person name="Irimia M."/>
            <person name="Rigden D.J."/>
            <person name="Fitzpatrick D.A."/>
            <person name="Lorenzo-Morales J."/>
            <person name="Bateman A."/>
            <person name="Chiu C.H."/>
            <person name="Tang P."/>
            <person name="Hegemann P."/>
            <person name="Fromm H."/>
            <person name="Raoult D."/>
            <person name="Greub G."/>
            <person name="Miranda-Saavedra D."/>
            <person name="Chen N."/>
            <person name="Nash P."/>
            <person name="Ginger M.L."/>
            <person name="Horn M."/>
            <person name="Schaap P."/>
            <person name="Caler L."/>
            <person name="Loftus B."/>
        </authorList>
    </citation>
    <scope>NUCLEOTIDE SEQUENCE [LARGE SCALE GENOMIC DNA]</scope>
    <source>
        <strain evidence="7 8">Neff</strain>
    </source>
</reference>
<dbReference type="Gene3D" id="1.10.10.10">
    <property type="entry name" value="Winged helix-like DNA-binding domain superfamily/Winged helix DNA-binding domain"/>
    <property type="match status" value="1"/>
</dbReference>
<gene>
    <name evidence="7" type="ORF">ACA1_091450</name>
</gene>
<proteinExistence type="predicted"/>
<organism evidence="7 8">
    <name type="scientific">Acanthamoeba castellanii (strain ATCC 30010 / Neff)</name>
    <dbReference type="NCBI Taxonomy" id="1257118"/>
    <lineage>
        <taxon>Eukaryota</taxon>
        <taxon>Amoebozoa</taxon>
        <taxon>Discosea</taxon>
        <taxon>Longamoebia</taxon>
        <taxon>Centramoebida</taxon>
        <taxon>Acanthamoebidae</taxon>
        <taxon>Acanthamoeba</taxon>
    </lineage>
</organism>
<evidence type="ECO:0000256" key="4">
    <source>
        <dbReference type="PIRSR" id="PIRSR005739-1"/>
    </source>
</evidence>
<dbReference type="InterPro" id="IPR012967">
    <property type="entry name" value="COMT_dimerisation"/>
</dbReference>
<keyword evidence="2 7" id="KW-0808">Transferase</keyword>
<keyword evidence="8" id="KW-1185">Reference proteome</keyword>
<evidence type="ECO:0000259" key="5">
    <source>
        <dbReference type="Pfam" id="PF00891"/>
    </source>
</evidence>
<dbReference type="InterPro" id="IPR029063">
    <property type="entry name" value="SAM-dependent_MTases_sf"/>
</dbReference>
<name>L8GHV7_ACACF</name>
<accession>L8GHV7</accession>
<dbReference type="Pfam" id="PF00891">
    <property type="entry name" value="Methyltransf_2"/>
    <property type="match status" value="1"/>
</dbReference>
<dbReference type="GeneID" id="14913193"/>
<dbReference type="SUPFAM" id="SSF53335">
    <property type="entry name" value="S-adenosyl-L-methionine-dependent methyltransferases"/>
    <property type="match status" value="1"/>
</dbReference>
<dbReference type="AlphaFoldDB" id="L8GHV7"/>
<dbReference type="InterPro" id="IPR016461">
    <property type="entry name" value="COMT-like"/>
</dbReference>
<feature type="domain" description="O-methyltransferase dimerisation" evidence="6">
    <location>
        <begin position="1"/>
        <end position="67"/>
    </location>
</feature>
<evidence type="ECO:0000313" key="8">
    <source>
        <dbReference type="Proteomes" id="UP000011083"/>
    </source>
</evidence>
<dbReference type="GO" id="GO:0046983">
    <property type="term" value="F:protein dimerization activity"/>
    <property type="evidence" value="ECO:0007669"/>
    <property type="project" value="InterPro"/>
</dbReference>
<dbReference type="InterPro" id="IPR001077">
    <property type="entry name" value="COMT_C"/>
</dbReference>
<dbReference type="VEuPathDB" id="AmoebaDB:ACA1_091450"/>
<protein>
    <submittedName>
        <fullName evidence="7">Omethyltransferase</fullName>
    </submittedName>
</protein>